<reference evidence="2" key="1">
    <citation type="journal article" date="2019" name="Int. J. Syst. Evol. Microbiol.">
        <title>The Global Catalogue of Microorganisms (GCM) 10K type strain sequencing project: providing services to taxonomists for standard genome sequencing and annotation.</title>
        <authorList>
            <consortium name="The Broad Institute Genomics Platform"/>
            <consortium name="The Broad Institute Genome Sequencing Center for Infectious Disease"/>
            <person name="Wu L."/>
            <person name="Ma J."/>
        </authorList>
    </citation>
    <scope>NUCLEOTIDE SEQUENCE [LARGE SCALE GENOMIC DNA]</scope>
    <source>
        <strain evidence="2">CECT 8289</strain>
    </source>
</reference>
<organism evidence="1 2">
    <name type="scientific">Ferruginibacter yonginensis</name>
    <dbReference type="NCBI Taxonomy" id="1310416"/>
    <lineage>
        <taxon>Bacteria</taxon>
        <taxon>Pseudomonadati</taxon>
        <taxon>Bacteroidota</taxon>
        <taxon>Chitinophagia</taxon>
        <taxon>Chitinophagales</taxon>
        <taxon>Chitinophagaceae</taxon>
        <taxon>Ferruginibacter</taxon>
    </lineage>
</organism>
<dbReference type="EMBL" id="JBHSCZ010000001">
    <property type="protein sequence ID" value="MFC4262415.1"/>
    <property type="molecule type" value="Genomic_DNA"/>
</dbReference>
<protein>
    <recommendedName>
        <fullName evidence="3">Ubiquinone biosynthesis protein COQ4</fullName>
    </recommendedName>
</protein>
<sequence>MYHFLKQIRSALLVFLTHHLALPFLKIVRKPKPFPYSMQQLSAMPQGSLGFALQQFLVQRNLQLLPYYAKHDIKHILLQYDTTDEGEVCLQTFMLGNGHVSFPVIATVLYGFITMPEYWRQFRIAYRSGKQASDLSTWDWFAIVPQPTEHLQHLIFNK</sequence>
<evidence type="ECO:0000313" key="1">
    <source>
        <dbReference type="EMBL" id="MFC4262415.1"/>
    </source>
</evidence>
<accession>A0ABV8QQ58</accession>
<gene>
    <name evidence="1" type="ORF">ACFOWM_05985</name>
</gene>
<evidence type="ECO:0000313" key="2">
    <source>
        <dbReference type="Proteomes" id="UP001595907"/>
    </source>
</evidence>
<dbReference type="Proteomes" id="UP001595907">
    <property type="component" value="Unassembled WGS sequence"/>
</dbReference>
<keyword evidence="2" id="KW-1185">Reference proteome</keyword>
<comment type="caution">
    <text evidence="1">The sequence shown here is derived from an EMBL/GenBank/DDBJ whole genome shotgun (WGS) entry which is preliminary data.</text>
</comment>
<proteinExistence type="predicted"/>
<name>A0ABV8QQ58_9BACT</name>
<dbReference type="RefSeq" id="WP_379707802.1">
    <property type="nucleotide sequence ID" value="NZ_JBHSCZ010000001.1"/>
</dbReference>
<evidence type="ECO:0008006" key="3">
    <source>
        <dbReference type="Google" id="ProtNLM"/>
    </source>
</evidence>